<dbReference type="Pfam" id="PF12867">
    <property type="entry name" value="DinB_2"/>
    <property type="match status" value="1"/>
</dbReference>
<accession>A0ABV9T3X9</accession>
<keyword evidence="3" id="KW-1185">Reference proteome</keyword>
<evidence type="ECO:0000259" key="1">
    <source>
        <dbReference type="Pfam" id="PF12867"/>
    </source>
</evidence>
<evidence type="ECO:0000313" key="2">
    <source>
        <dbReference type="EMBL" id="MFC4873430.1"/>
    </source>
</evidence>
<dbReference type="SUPFAM" id="SSF109854">
    <property type="entry name" value="DinB/YfiT-like putative metalloenzymes"/>
    <property type="match status" value="1"/>
</dbReference>
<protein>
    <submittedName>
        <fullName evidence="2">DinB family protein</fullName>
    </submittedName>
</protein>
<gene>
    <name evidence="2" type="ORF">ACFPFU_17140</name>
</gene>
<feature type="domain" description="DinB-like" evidence="1">
    <location>
        <begin position="13"/>
        <end position="160"/>
    </location>
</feature>
<dbReference type="EMBL" id="JBHSJJ010000010">
    <property type="protein sequence ID" value="MFC4873430.1"/>
    <property type="molecule type" value="Genomic_DNA"/>
</dbReference>
<evidence type="ECO:0000313" key="3">
    <source>
        <dbReference type="Proteomes" id="UP001595818"/>
    </source>
</evidence>
<proteinExistence type="predicted"/>
<dbReference type="InterPro" id="IPR034660">
    <property type="entry name" value="DinB/YfiT-like"/>
</dbReference>
<dbReference type="InterPro" id="IPR024775">
    <property type="entry name" value="DinB-like"/>
</dbReference>
<sequence>MSHIEIITETETAFGHLHSLLSGIDREHFNTKPFPGSWSPAQVGDHLYRSYAVLETLKGKTAPLNGRNIDEKAREFRPVFLDFNTKLESPDFILPSEKPIEQEHLLSNLQTRTDAIMEFVRENDLSAICLDFELPGAGPLTRLEWLHFISVHTQRHNHQLKNIIKHFPR</sequence>
<dbReference type="Gene3D" id="1.20.120.450">
    <property type="entry name" value="dinb family like domain"/>
    <property type="match status" value="1"/>
</dbReference>
<dbReference type="RefSeq" id="WP_377066276.1">
    <property type="nucleotide sequence ID" value="NZ_JBHSJJ010000010.1"/>
</dbReference>
<reference evidence="3" key="1">
    <citation type="journal article" date="2019" name="Int. J. Syst. Evol. Microbiol.">
        <title>The Global Catalogue of Microorganisms (GCM) 10K type strain sequencing project: providing services to taxonomists for standard genome sequencing and annotation.</title>
        <authorList>
            <consortium name="The Broad Institute Genomics Platform"/>
            <consortium name="The Broad Institute Genome Sequencing Center for Infectious Disease"/>
            <person name="Wu L."/>
            <person name="Ma J."/>
        </authorList>
    </citation>
    <scope>NUCLEOTIDE SEQUENCE [LARGE SCALE GENOMIC DNA]</scope>
    <source>
        <strain evidence="3">CGMCC 4.7466</strain>
    </source>
</reference>
<organism evidence="2 3">
    <name type="scientific">Negadavirga shengliensis</name>
    <dbReference type="NCBI Taxonomy" id="1389218"/>
    <lineage>
        <taxon>Bacteria</taxon>
        <taxon>Pseudomonadati</taxon>
        <taxon>Bacteroidota</taxon>
        <taxon>Cytophagia</taxon>
        <taxon>Cytophagales</taxon>
        <taxon>Cyclobacteriaceae</taxon>
        <taxon>Negadavirga</taxon>
    </lineage>
</organism>
<name>A0ABV9T3X9_9BACT</name>
<comment type="caution">
    <text evidence="2">The sequence shown here is derived from an EMBL/GenBank/DDBJ whole genome shotgun (WGS) entry which is preliminary data.</text>
</comment>
<dbReference type="Proteomes" id="UP001595818">
    <property type="component" value="Unassembled WGS sequence"/>
</dbReference>